<dbReference type="PROSITE" id="PS50234">
    <property type="entry name" value="VWFA"/>
    <property type="match status" value="1"/>
</dbReference>
<dbReference type="SMART" id="SM00327">
    <property type="entry name" value="VWA"/>
    <property type="match status" value="1"/>
</dbReference>
<dbReference type="InterPro" id="IPR022409">
    <property type="entry name" value="PKD/Chitinase_dom"/>
</dbReference>
<feature type="domain" description="VWFA" evidence="7">
    <location>
        <begin position="989"/>
        <end position="1217"/>
    </location>
</feature>
<feature type="signal peptide" evidence="5">
    <location>
        <begin position="1"/>
        <end position="22"/>
    </location>
</feature>
<dbReference type="InterPro" id="IPR056861">
    <property type="entry name" value="HMCN1-like_VWA"/>
</dbReference>
<dbReference type="CDD" id="cd00198">
    <property type="entry name" value="vWFA"/>
    <property type="match status" value="1"/>
</dbReference>
<dbReference type="SUPFAM" id="SSF49299">
    <property type="entry name" value="PKD domain"/>
    <property type="match status" value="1"/>
</dbReference>
<dbReference type="InterPro" id="IPR035986">
    <property type="entry name" value="PKD_dom_sf"/>
</dbReference>
<dbReference type="PANTHER" id="PTHR47763:SF1">
    <property type="entry name" value="DUF659 DOMAIN-CONTAINING PROTEIN"/>
    <property type="match status" value="1"/>
</dbReference>
<feature type="domain" description="PKD" evidence="6">
    <location>
        <begin position="1251"/>
        <end position="1306"/>
    </location>
</feature>
<comment type="caution">
    <text evidence="8">The sequence shown here is derived from an EMBL/GenBank/DDBJ whole genome shotgun (WGS) entry which is preliminary data.</text>
</comment>
<feature type="compositionally biased region" description="Gly residues" evidence="4">
    <location>
        <begin position="965"/>
        <end position="980"/>
    </location>
</feature>
<dbReference type="InterPro" id="IPR052969">
    <property type="entry name" value="Thr-specific_kinase-like"/>
</dbReference>
<feature type="chain" id="PRO_5041402693" evidence="5">
    <location>
        <begin position="23"/>
        <end position="1408"/>
    </location>
</feature>
<dbReference type="Gene3D" id="2.60.40.10">
    <property type="entry name" value="Immunoglobulins"/>
    <property type="match status" value="1"/>
</dbReference>
<dbReference type="GO" id="GO:0005975">
    <property type="term" value="P:carbohydrate metabolic process"/>
    <property type="evidence" value="ECO:0007669"/>
    <property type="project" value="UniProtKB-ARBA"/>
</dbReference>
<proteinExistence type="predicted"/>
<dbReference type="InterPro" id="IPR013783">
    <property type="entry name" value="Ig-like_fold"/>
</dbReference>
<dbReference type="EMBL" id="JANLCK010000003">
    <property type="protein sequence ID" value="MCS5725533.1"/>
    <property type="molecule type" value="Genomic_DNA"/>
</dbReference>
<evidence type="ECO:0000256" key="4">
    <source>
        <dbReference type="SAM" id="MobiDB-lite"/>
    </source>
</evidence>
<keyword evidence="2" id="KW-0964">Secreted</keyword>
<dbReference type="InterPro" id="IPR036465">
    <property type="entry name" value="vWFA_dom_sf"/>
</dbReference>
<dbReference type="PROSITE" id="PS50093">
    <property type="entry name" value="PKD"/>
    <property type="match status" value="1"/>
</dbReference>
<evidence type="ECO:0000256" key="3">
    <source>
        <dbReference type="ARBA" id="ARBA00022729"/>
    </source>
</evidence>
<evidence type="ECO:0000256" key="1">
    <source>
        <dbReference type="ARBA" id="ARBA00004613"/>
    </source>
</evidence>
<dbReference type="GO" id="GO:0004674">
    <property type="term" value="F:protein serine/threonine kinase activity"/>
    <property type="evidence" value="ECO:0007669"/>
    <property type="project" value="TreeGrafter"/>
</dbReference>
<accession>A0AA41XFI7</accession>
<dbReference type="Proteomes" id="UP001165587">
    <property type="component" value="Unassembled WGS sequence"/>
</dbReference>
<dbReference type="CDD" id="cd00146">
    <property type="entry name" value="PKD"/>
    <property type="match status" value="1"/>
</dbReference>
<dbReference type="InterPro" id="IPR002035">
    <property type="entry name" value="VWF_A"/>
</dbReference>
<dbReference type="SMART" id="SM00089">
    <property type="entry name" value="PKD"/>
    <property type="match status" value="1"/>
</dbReference>
<dbReference type="GO" id="GO:0005737">
    <property type="term" value="C:cytoplasm"/>
    <property type="evidence" value="ECO:0007669"/>
    <property type="project" value="TreeGrafter"/>
</dbReference>
<evidence type="ECO:0000256" key="5">
    <source>
        <dbReference type="SAM" id="SignalP"/>
    </source>
</evidence>
<evidence type="ECO:0000256" key="2">
    <source>
        <dbReference type="ARBA" id="ARBA00022525"/>
    </source>
</evidence>
<name>A0AA41XFI7_9MICO</name>
<evidence type="ECO:0000313" key="9">
    <source>
        <dbReference type="Proteomes" id="UP001165587"/>
    </source>
</evidence>
<dbReference type="InterPro" id="IPR000601">
    <property type="entry name" value="PKD_dom"/>
</dbReference>
<organism evidence="8 9">
    <name type="scientific">Herbiconiux oxytropis</name>
    <dbReference type="NCBI Taxonomy" id="2970915"/>
    <lineage>
        <taxon>Bacteria</taxon>
        <taxon>Bacillati</taxon>
        <taxon>Actinomycetota</taxon>
        <taxon>Actinomycetes</taxon>
        <taxon>Micrococcales</taxon>
        <taxon>Microbacteriaceae</taxon>
        <taxon>Herbiconiux</taxon>
    </lineage>
</organism>
<dbReference type="RefSeq" id="WP_259526044.1">
    <property type="nucleotide sequence ID" value="NZ_JANLCK010000003.1"/>
</dbReference>
<evidence type="ECO:0000259" key="7">
    <source>
        <dbReference type="PROSITE" id="PS50234"/>
    </source>
</evidence>
<protein>
    <submittedName>
        <fullName evidence="8">PKD domain-containing protein</fullName>
    </submittedName>
</protein>
<evidence type="ECO:0000259" key="6">
    <source>
        <dbReference type="PROSITE" id="PS50093"/>
    </source>
</evidence>
<dbReference type="Pfam" id="PF18911">
    <property type="entry name" value="PKD_4"/>
    <property type="match status" value="1"/>
</dbReference>
<dbReference type="SUPFAM" id="SSF53300">
    <property type="entry name" value="vWA-like"/>
    <property type="match status" value="1"/>
</dbReference>
<dbReference type="PANTHER" id="PTHR47763">
    <property type="entry name" value="ALPHA-PROTEIN KINASE VWKA"/>
    <property type="match status" value="1"/>
</dbReference>
<evidence type="ECO:0000313" key="8">
    <source>
        <dbReference type="EMBL" id="MCS5725533.1"/>
    </source>
</evidence>
<gene>
    <name evidence="8" type="ORF">N1028_06455</name>
</gene>
<dbReference type="Gene3D" id="3.40.50.410">
    <property type="entry name" value="von Willebrand factor, type A domain"/>
    <property type="match status" value="1"/>
</dbReference>
<dbReference type="Pfam" id="PF25106">
    <property type="entry name" value="VWA_4"/>
    <property type="match status" value="1"/>
</dbReference>
<comment type="subcellular location">
    <subcellularLocation>
        <location evidence="1">Secreted</location>
    </subcellularLocation>
</comment>
<keyword evidence="3 5" id="KW-0732">Signal</keyword>
<feature type="region of interest" description="Disordered" evidence="4">
    <location>
        <begin position="958"/>
        <end position="980"/>
    </location>
</feature>
<feature type="region of interest" description="Disordered" evidence="4">
    <location>
        <begin position="631"/>
        <end position="663"/>
    </location>
</feature>
<keyword evidence="9" id="KW-1185">Reference proteome</keyword>
<sequence length="1408" mass="140057">MKRLSLLASATAAAVVAGSVLGTGGLAASAAAASPVPPAATAGYTAIAPSVPVVDSQLSVGSTLGSDPVQIDVTPGTPTGPAPASALVRLTGLEPAAATAVSASGAEALRLSAGASGSTTVLVPLTGDGSFALQATTPVDVRVETIAVFASAAQLPGSLVALPMPVLRTPQEGPLPLGATGVSIGVVGLGGVPSTDVRGVFVTAAVHGDSTASGTLELGGLALPVRGGDTISTIAFPDADGDISISGPESLSIALTVRGYMGDAPQGPLGEILPANVAGSLVPAPASDPQRVKVSAGAPSPVSTAGLAEAAHALALVWAAGAPERSALTPDTGASGRSNGVLVDGAAGAAPQLVLLGEDSALSTKRGSFTAGAVVVAGILGEATTASDELAVTVTSHGSGDRVDLAETGGVIALEGGLKVDGGTIATVTVRSGDTLIGSAAVRQTPEGTSWSLDTAVPTSGERTFEVVATDRDGTTARTSIDLDVVLPDEGETVIVDDVQILDDPVAIAVTAVTADTVVVVCDLTVGAGDYLVASAIPNAPQGFLRKIVAVDRTATGTVLHTESAVITDVVVQAKADQEFQLGAGETPTAVVEVTEAAAAGVDEIVAGDGLAAWVDDTAVDDTDMVELTDGEEITEGGSAEGDRPAASSLESRSATAGKAVPSVVGGEVSASKTMSSAIKLGYMKESDSTEDSSKTDGKKTKAKVKVEGGFYLEASQSTTATLSISAEVWVTWSWAIPKPHLNFETSFTLSSEVKSEIAIYLEASVSQSLKKFERDIAKYYFPGITVYLGIPVYVSPSVSLALTGSVTATANLQYSMSEKVEKKIGVQCLDGTCTKIDEAPSGTKGDPQIATYDDEVTGGGALDASFGPRFSASALLYGAAGPEVSMSFLLGASVSVEGSSAGTLTAAVEVYVKIAAGLALVVEVPVFNITLLDWTLGEVTYKFVLLKLSKTFGVTPDTDPPVDGGSGGGSSGPVPGEDGGGTVREAIDLMFVIDTTGSMGSYISAAVDNARTIAGKLASTAKSARVGLVEYRDYGDEFIARTVQPLTSDLASLDSALSTLYASGGGDLPEAVYSGVATALTEEWRSSAARAMVVMGDAPSHDPEVHTAFTGAQIAGFLAGTASVCQNGAGNIIGGPALPVCPGTEGLAGEGTGGGVSALSGAVPLAEATGLPVGLYGLSSDGQLTEQLNPLAAASGGTVADISGASEVGDEIIAAIEDASTAPSPHVAWSGAVVPGVATSFDASASLYEGASPVYSFDFGDGTAVVSGSESVVPHVYEAEGEYTITLTVTDERGRASVATATVVVSEAEVAWTEFDVTADRADVVQGEAITVSASGLAPGTVVSFTWAAAEGRYSAVVDAEGLLRLRVTVPPGTPPGALAFRLEAPAVAGFATGSVTVLAAATVCAV</sequence>
<reference evidence="8" key="1">
    <citation type="submission" date="2022-08" db="EMBL/GenBank/DDBJ databases">
        <authorList>
            <person name="Deng Y."/>
            <person name="Han X.-F."/>
            <person name="Zhang Y.-Q."/>
        </authorList>
    </citation>
    <scope>NUCLEOTIDE SEQUENCE</scope>
    <source>
        <strain evidence="8">CPCC 203407</strain>
    </source>
</reference>